<dbReference type="NCBIfam" id="TIGR02622">
    <property type="entry name" value="CDP_4_6_dhtase"/>
    <property type="match status" value="1"/>
</dbReference>
<dbReference type="Gene3D" id="3.90.25.10">
    <property type="entry name" value="UDP-galactose 4-epimerase, domain 1"/>
    <property type="match status" value="1"/>
</dbReference>
<dbReference type="InterPro" id="IPR013445">
    <property type="entry name" value="CDP_4_6_deHydtase"/>
</dbReference>
<dbReference type="PANTHER" id="PTHR43000">
    <property type="entry name" value="DTDP-D-GLUCOSE 4,6-DEHYDRATASE-RELATED"/>
    <property type="match status" value="1"/>
</dbReference>
<reference evidence="3" key="1">
    <citation type="journal article" date="2019" name="Int. J. Syst. Evol. Microbiol.">
        <title>The Global Catalogue of Microorganisms (GCM) 10K type strain sequencing project: providing services to taxonomists for standard genome sequencing and annotation.</title>
        <authorList>
            <consortium name="The Broad Institute Genomics Platform"/>
            <consortium name="The Broad Institute Genome Sequencing Center for Infectious Disease"/>
            <person name="Wu L."/>
            <person name="Ma J."/>
        </authorList>
    </citation>
    <scope>NUCLEOTIDE SEQUENCE [LARGE SCALE GENOMIC DNA]</scope>
    <source>
        <strain evidence="3">CGMCC 1.3240</strain>
    </source>
</reference>
<dbReference type="Pfam" id="PF16363">
    <property type="entry name" value="GDP_Man_Dehyd"/>
    <property type="match status" value="1"/>
</dbReference>
<keyword evidence="3" id="KW-1185">Reference proteome</keyword>
<dbReference type="EC" id="4.2.1.45" evidence="2"/>
<name>A0ABW0VZY6_9BACL</name>
<accession>A0ABW0VZY6</accession>
<dbReference type="InterPro" id="IPR036291">
    <property type="entry name" value="NAD(P)-bd_dom_sf"/>
</dbReference>
<comment type="caution">
    <text evidence="2">The sequence shown here is derived from an EMBL/GenBank/DDBJ whole genome shotgun (WGS) entry which is preliminary data.</text>
</comment>
<protein>
    <submittedName>
        <fullName evidence="2">CDP-glucose 4,6-dehydratase</fullName>
        <ecNumber evidence="2">4.2.1.45</ecNumber>
    </submittedName>
</protein>
<sequence length="393" mass="42469">MNHSFWQSKKVFITGHTGFNGSWLCLWLRRLGAEIHGYSDKLPTSPSMYRLCGLEQDIAWTRGDIRDGGRLTEALRIVKPDIIFHLAAQPLLGRSYEDPLTTFAVNTVGTAALLDAVRVTGSDHPVRAVVLATSDHCYANRESKMGCREYDAIGGQDPFSASKACAELVVSAYRRSFFEGGSGMPAVATVQAGSIIGGGDWAEGRIVPGCVRAAMLGHAPVLQSPETVRPWQHVLEPLAGYLELAERLFGKGGASYAEAWNFGPREEDAKADSWLAGAFCSALGIQTSACTGAAAQEAENIGSRKVTAVLRLDSTKAQYRLGWRPCWKADEAVNRTAEWYLQWMKGMPMRDVSAAQIADYEAAAGNNSKEHELAGEGADSMLAFTEESKSGGV</sequence>
<proteinExistence type="predicted"/>
<dbReference type="Proteomes" id="UP001596047">
    <property type="component" value="Unassembled WGS sequence"/>
</dbReference>
<dbReference type="SUPFAM" id="SSF51735">
    <property type="entry name" value="NAD(P)-binding Rossmann-fold domains"/>
    <property type="match status" value="1"/>
</dbReference>
<dbReference type="EMBL" id="JBHSOW010000063">
    <property type="protein sequence ID" value="MFC5650748.1"/>
    <property type="molecule type" value="Genomic_DNA"/>
</dbReference>
<feature type="domain" description="NAD(P)-binding" evidence="1">
    <location>
        <begin position="12"/>
        <end position="335"/>
    </location>
</feature>
<dbReference type="InterPro" id="IPR016040">
    <property type="entry name" value="NAD(P)-bd_dom"/>
</dbReference>
<dbReference type="RefSeq" id="WP_379189329.1">
    <property type="nucleotide sequence ID" value="NZ_JBHSOW010000063.1"/>
</dbReference>
<gene>
    <name evidence="2" type="primary">rfbG</name>
    <name evidence="2" type="ORF">ACFPYJ_16865</name>
</gene>
<evidence type="ECO:0000313" key="3">
    <source>
        <dbReference type="Proteomes" id="UP001596047"/>
    </source>
</evidence>
<dbReference type="Gene3D" id="3.40.50.720">
    <property type="entry name" value="NAD(P)-binding Rossmann-like Domain"/>
    <property type="match status" value="1"/>
</dbReference>
<dbReference type="GO" id="GO:0047733">
    <property type="term" value="F:CDP-glucose 4,6-dehydratase activity"/>
    <property type="evidence" value="ECO:0007669"/>
    <property type="project" value="UniProtKB-EC"/>
</dbReference>
<evidence type="ECO:0000259" key="1">
    <source>
        <dbReference type="Pfam" id="PF16363"/>
    </source>
</evidence>
<keyword evidence="2" id="KW-0456">Lyase</keyword>
<evidence type="ECO:0000313" key="2">
    <source>
        <dbReference type="EMBL" id="MFC5650748.1"/>
    </source>
</evidence>
<organism evidence="2 3">
    <name type="scientific">Paenibacillus solisilvae</name>
    <dbReference type="NCBI Taxonomy" id="2486751"/>
    <lineage>
        <taxon>Bacteria</taxon>
        <taxon>Bacillati</taxon>
        <taxon>Bacillota</taxon>
        <taxon>Bacilli</taxon>
        <taxon>Bacillales</taxon>
        <taxon>Paenibacillaceae</taxon>
        <taxon>Paenibacillus</taxon>
    </lineage>
</organism>